<dbReference type="Proteomes" id="UP000315289">
    <property type="component" value="Unassembled WGS sequence"/>
</dbReference>
<name>A0A557SRX6_9ARCH</name>
<accession>A0A557SRX6</accession>
<dbReference type="InterPro" id="IPR029021">
    <property type="entry name" value="Prot-tyrosine_phosphatase-like"/>
</dbReference>
<dbReference type="AlphaFoldDB" id="A0A557SRX6"/>
<comment type="caution">
    <text evidence="1">The sequence shown here is derived from an EMBL/GenBank/DDBJ whole genome shotgun (WGS) entry which is preliminary data.</text>
</comment>
<gene>
    <name evidence="1" type="ORF">NARC_160071</name>
</gene>
<dbReference type="GO" id="GO:0004722">
    <property type="term" value="F:protein serine/threonine phosphatase activity"/>
    <property type="evidence" value="ECO:0007669"/>
    <property type="project" value="UniProtKB-EC"/>
</dbReference>
<dbReference type="SUPFAM" id="SSF52799">
    <property type="entry name" value="(Phosphotyrosine protein) phosphatases II"/>
    <property type="match status" value="1"/>
</dbReference>
<proteinExistence type="predicted"/>
<sequence>MALIGDIYRWFYGRLLRKPSNFNWVIPNKLAGSGLLKTHREFEWTLDQGIRSIVTIRETLLPSKYFETKKTEGHDKKIVVDCLHIKVEDHDAPNLEVLVKTTDYIDKHVENEKPVLIHCNA</sequence>
<organism evidence="1 2">
    <name type="scientific">Candidatus Nitrosocosmicus arcticus</name>
    <dbReference type="NCBI Taxonomy" id="2035267"/>
    <lineage>
        <taxon>Archaea</taxon>
        <taxon>Nitrososphaerota</taxon>
        <taxon>Nitrososphaeria</taxon>
        <taxon>Nitrososphaerales</taxon>
        <taxon>Nitrososphaeraceae</taxon>
        <taxon>Candidatus Nitrosocosmicus</taxon>
    </lineage>
</organism>
<dbReference type="Gene3D" id="3.90.190.10">
    <property type="entry name" value="Protein tyrosine phosphatase superfamily"/>
    <property type="match status" value="1"/>
</dbReference>
<dbReference type="RefSeq" id="WP_144734041.1">
    <property type="nucleotide sequence ID" value="NZ_ML675591.1"/>
</dbReference>
<dbReference type="OrthoDB" id="117569at2157"/>
<evidence type="ECO:0000313" key="1">
    <source>
        <dbReference type="EMBL" id="TVP39357.1"/>
    </source>
</evidence>
<reference evidence="1 2" key="1">
    <citation type="journal article" date="2019" name="Front. Microbiol.">
        <title>Ammonia Oxidation by the Arctic Terrestrial Thaumarchaeote Candidatus Nitrosocosmicus arcticus Is Stimulated by Increasing Temperatures.</title>
        <authorList>
            <person name="Alves R.J.E."/>
            <person name="Kerou M."/>
            <person name="Zappe A."/>
            <person name="Bittner R."/>
            <person name="Abby S.S."/>
            <person name="Schmidt H.A."/>
            <person name="Pfeifer K."/>
            <person name="Schleper C."/>
        </authorList>
    </citation>
    <scope>NUCLEOTIDE SEQUENCE [LARGE SCALE GENOMIC DNA]</scope>
    <source>
        <strain evidence="1 2">Kfb</strain>
    </source>
</reference>
<evidence type="ECO:0000313" key="2">
    <source>
        <dbReference type="Proteomes" id="UP000315289"/>
    </source>
</evidence>
<dbReference type="EC" id="3.1.3.16" evidence="1"/>
<keyword evidence="1" id="KW-0378">Hydrolase</keyword>
<dbReference type="Pfam" id="PF22785">
    <property type="entry name" value="Tc-R-P"/>
    <property type="match status" value="1"/>
</dbReference>
<dbReference type="EMBL" id="VOAH01000016">
    <property type="protein sequence ID" value="TVP39357.1"/>
    <property type="molecule type" value="Genomic_DNA"/>
</dbReference>
<protein>
    <submittedName>
        <fullName evidence="1">Dual specificity protein phosphatase</fullName>
        <ecNumber evidence="1">3.1.3.16</ecNumber>
    </submittedName>
</protein>
<keyword evidence="2" id="KW-1185">Reference proteome</keyword>